<protein>
    <submittedName>
        <fullName evidence="2">Uncharacterized protein</fullName>
    </submittedName>
</protein>
<comment type="caution">
    <text evidence="2">The sequence shown here is derived from an EMBL/GenBank/DDBJ whole genome shotgun (WGS) entry which is preliminary data.</text>
</comment>
<evidence type="ECO:0000313" key="3">
    <source>
        <dbReference type="Proteomes" id="UP000887159"/>
    </source>
</evidence>
<organism evidence="2 3">
    <name type="scientific">Trichonephila clavipes</name>
    <name type="common">Golden silk orbweaver</name>
    <name type="synonym">Nephila clavipes</name>
    <dbReference type="NCBI Taxonomy" id="2585209"/>
    <lineage>
        <taxon>Eukaryota</taxon>
        <taxon>Metazoa</taxon>
        <taxon>Ecdysozoa</taxon>
        <taxon>Arthropoda</taxon>
        <taxon>Chelicerata</taxon>
        <taxon>Arachnida</taxon>
        <taxon>Araneae</taxon>
        <taxon>Araneomorphae</taxon>
        <taxon>Entelegynae</taxon>
        <taxon>Araneoidea</taxon>
        <taxon>Nephilidae</taxon>
        <taxon>Trichonephila</taxon>
    </lineage>
</organism>
<reference evidence="2" key="1">
    <citation type="submission" date="2020-08" db="EMBL/GenBank/DDBJ databases">
        <title>Multicomponent nature underlies the extraordinary mechanical properties of spider dragline silk.</title>
        <authorList>
            <person name="Kono N."/>
            <person name="Nakamura H."/>
            <person name="Mori M."/>
            <person name="Yoshida Y."/>
            <person name="Ohtoshi R."/>
            <person name="Malay A.D."/>
            <person name="Moran D.A.P."/>
            <person name="Tomita M."/>
            <person name="Numata K."/>
            <person name="Arakawa K."/>
        </authorList>
    </citation>
    <scope>NUCLEOTIDE SEQUENCE</scope>
</reference>
<evidence type="ECO:0000256" key="1">
    <source>
        <dbReference type="SAM" id="MobiDB-lite"/>
    </source>
</evidence>
<gene>
    <name evidence="2" type="ORF">TNCV_4493021</name>
</gene>
<keyword evidence="3" id="KW-1185">Reference proteome</keyword>
<feature type="compositionally biased region" description="Basic and acidic residues" evidence="1">
    <location>
        <begin position="1"/>
        <end position="15"/>
    </location>
</feature>
<accession>A0A8X6VJF6</accession>
<dbReference type="AlphaFoldDB" id="A0A8X6VJF6"/>
<name>A0A8X6VJF6_TRICX</name>
<dbReference type="Proteomes" id="UP000887159">
    <property type="component" value="Unassembled WGS sequence"/>
</dbReference>
<proteinExistence type="predicted"/>
<evidence type="ECO:0000313" key="2">
    <source>
        <dbReference type="EMBL" id="GFY15049.1"/>
    </source>
</evidence>
<dbReference type="EMBL" id="BMAU01021333">
    <property type="protein sequence ID" value="GFY15049.1"/>
    <property type="molecule type" value="Genomic_DNA"/>
</dbReference>
<sequence length="110" mass="12408">MSGHEEQRVLREEAMQLRTENPADNAHANFSPETHCAQIKNLEKLSKINDLRIKCLQDFIEIETFDKNSTDATQLAALIKEKAANELEYATTMGELKVLFPCPIKSCTNA</sequence>
<feature type="region of interest" description="Disordered" evidence="1">
    <location>
        <begin position="1"/>
        <end position="31"/>
    </location>
</feature>